<evidence type="ECO:0000313" key="1">
    <source>
        <dbReference type="EMBL" id="KAK3879944.1"/>
    </source>
</evidence>
<dbReference type="AlphaFoldDB" id="A0AAE1FSU3"/>
<reference evidence="1" key="1">
    <citation type="submission" date="2023-10" db="EMBL/GenBank/DDBJ databases">
        <title>Genome assemblies of two species of porcelain crab, Petrolisthes cinctipes and Petrolisthes manimaculis (Anomura: Porcellanidae).</title>
        <authorList>
            <person name="Angst P."/>
        </authorList>
    </citation>
    <scope>NUCLEOTIDE SEQUENCE</scope>
    <source>
        <strain evidence="1">PB745_01</strain>
        <tissue evidence="1">Gill</tissue>
    </source>
</reference>
<dbReference type="EMBL" id="JAWQEG010001375">
    <property type="protein sequence ID" value="KAK3879944.1"/>
    <property type="molecule type" value="Genomic_DNA"/>
</dbReference>
<keyword evidence="2" id="KW-1185">Reference proteome</keyword>
<name>A0AAE1FSU3_PETCI</name>
<comment type="caution">
    <text evidence="1">The sequence shown here is derived from an EMBL/GenBank/DDBJ whole genome shotgun (WGS) entry which is preliminary data.</text>
</comment>
<gene>
    <name evidence="1" type="ORF">Pcinc_015538</name>
</gene>
<accession>A0AAE1FSU3</accession>
<evidence type="ECO:0000313" key="2">
    <source>
        <dbReference type="Proteomes" id="UP001286313"/>
    </source>
</evidence>
<protein>
    <submittedName>
        <fullName evidence="1">Uncharacterized protein</fullName>
    </submittedName>
</protein>
<sequence length="212" mass="22897">MDVGWVEVGRVWSRELGLGLEQGGERGWCWRRRERAPGEIWGAPSGHIFYNVLRGGGSAVVAVVAVSSRLLTSSPLTAFPLSSSPLTAFPLSSPLLPSPHLPSSLLPFPLLPSPLSSSSLSPSSLSPLLSSSPLSSSSLSPSVTFLFNFTSFFAFYPFDVTPSLFFPNSGRDDPLPHSTPPFLHPKRDPLPLPHLLSLLFISRFHPSSLQPI</sequence>
<dbReference type="Proteomes" id="UP001286313">
    <property type="component" value="Unassembled WGS sequence"/>
</dbReference>
<organism evidence="1 2">
    <name type="scientific">Petrolisthes cinctipes</name>
    <name type="common">Flat porcelain crab</name>
    <dbReference type="NCBI Taxonomy" id="88211"/>
    <lineage>
        <taxon>Eukaryota</taxon>
        <taxon>Metazoa</taxon>
        <taxon>Ecdysozoa</taxon>
        <taxon>Arthropoda</taxon>
        <taxon>Crustacea</taxon>
        <taxon>Multicrustacea</taxon>
        <taxon>Malacostraca</taxon>
        <taxon>Eumalacostraca</taxon>
        <taxon>Eucarida</taxon>
        <taxon>Decapoda</taxon>
        <taxon>Pleocyemata</taxon>
        <taxon>Anomura</taxon>
        <taxon>Galatheoidea</taxon>
        <taxon>Porcellanidae</taxon>
        <taxon>Petrolisthes</taxon>
    </lineage>
</organism>
<proteinExistence type="predicted"/>